<evidence type="ECO:0000256" key="1">
    <source>
        <dbReference type="SAM" id="Phobius"/>
    </source>
</evidence>
<organism evidence="2 3">
    <name type="scientific">Oesophagostomum dentatum</name>
    <name type="common">Nodular worm</name>
    <dbReference type="NCBI Taxonomy" id="61180"/>
    <lineage>
        <taxon>Eukaryota</taxon>
        <taxon>Metazoa</taxon>
        <taxon>Ecdysozoa</taxon>
        <taxon>Nematoda</taxon>
        <taxon>Chromadorea</taxon>
        <taxon>Rhabditida</taxon>
        <taxon>Rhabditina</taxon>
        <taxon>Rhabditomorpha</taxon>
        <taxon>Strongyloidea</taxon>
        <taxon>Strongylidae</taxon>
        <taxon>Oesophagostomum</taxon>
    </lineage>
</organism>
<dbReference type="AlphaFoldDB" id="A0A0B1TEH2"/>
<accession>A0A0B1TEH2</accession>
<gene>
    <name evidence="2" type="ORF">OESDEN_05870</name>
</gene>
<keyword evidence="1" id="KW-0472">Membrane</keyword>
<dbReference type="OrthoDB" id="10037706at2759"/>
<keyword evidence="3" id="KW-1185">Reference proteome</keyword>
<name>A0A0B1TEH2_OESDE</name>
<dbReference type="EMBL" id="KN550421">
    <property type="protein sequence ID" value="KHJ94202.1"/>
    <property type="molecule type" value="Genomic_DNA"/>
</dbReference>
<proteinExistence type="predicted"/>
<sequence length="68" mass="7941">MAERLFKIYSSLRTYNKISVRDEATQQSNSDYIRAYVIIFCITNIMVGVVQVAIIHKMFFIDPTKIHV</sequence>
<evidence type="ECO:0000313" key="2">
    <source>
        <dbReference type="EMBL" id="KHJ94202.1"/>
    </source>
</evidence>
<reference evidence="2 3" key="1">
    <citation type="submission" date="2014-03" db="EMBL/GenBank/DDBJ databases">
        <title>Draft genome of the hookworm Oesophagostomum dentatum.</title>
        <authorList>
            <person name="Mitreva M."/>
        </authorList>
    </citation>
    <scope>NUCLEOTIDE SEQUENCE [LARGE SCALE GENOMIC DNA]</scope>
    <source>
        <strain evidence="2 3">OD-Hann</strain>
    </source>
</reference>
<keyword evidence="1" id="KW-0812">Transmembrane</keyword>
<keyword evidence="1" id="KW-1133">Transmembrane helix</keyword>
<protein>
    <submittedName>
        <fullName evidence="2">Uncharacterized protein</fullName>
    </submittedName>
</protein>
<feature type="transmembrane region" description="Helical" evidence="1">
    <location>
        <begin position="33"/>
        <end position="55"/>
    </location>
</feature>
<dbReference type="Proteomes" id="UP000053660">
    <property type="component" value="Unassembled WGS sequence"/>
</dbReference>
<evidence type="ECO:0000313" key="3">
    <source>
        <dbReference type="Proteomes" id="UP000053660"/>
    </source>
</evidence>